<evidence type="ECO:0000259" key="11">
    <source>
        <dbReference type="PROSITE" id="PS50011"/>
    </source>
</evidence>
<gene>
    <name evidence="12" type="ORF">LVIROSA_LOCUS31620</name>
</gene>
<dbReference type="GO" id="GO:0004674">
    <property type="term" value="F:protein serine/threonine kinase activity"/>
    <property type="evidence" value="ECO:0007669"/>
    <property type="project" value="UniProtKB-KW"/>
</dbReference>
<evidence type="ECO:0000256" key="4">
    <source>
        <dbReference type="ARBA" id="ARBA00022679"/>
    </source>
</evidence>
<keyword evidence="5" id="KW-0547">Nucleotide-binding</keyword>
<reference evidence="12 13" key="1">
    <citation type="submission" date="2022-01" db="EMBL/GenBank/DDBJ databases">
        <authorList>
            <person name="Xiong W."/>
            <person name="Schranz E."/>
        </authorList>
    </citation>
    <scope>NUCLEOTIDE SEQUENCE [LARGE SCALE GENOMIC DNA]</scope>
</reference>
<evidence type="ECO:0000256" key="7">
    <source>
        <dbReference type="ARBA" id="ARBA00022840"/>
    </source>
</evidence>
<name>A0AAU9P771_9ASTR</name>
<dbReference type="EMBL" id="CAKMRJ010005523">
    <property type="protein sequence ID" value="CAH1445884.1"/>
    <property type="molecule type" value="Genomic_DNA"/>
</dbReference>
<evidence type="ECO:0000256" key="5">
    <source>
        <dbReference type="ARBA" id="ARBA00022741"/>
    </source>
</evidence>
<organism evidence="12 13">
    <name type="scientific">Lactuca virosa</name>
    <dbReference type="NCBI Taxonomy" id="75947"/>
    <lineage>
        <taxon>Eukaryota</taxon>
        <taxon>Viridiplantae</taxon>
        <taxon>Streptophyta</taxon>
        <taxon>Embryophyta</taxon>
        <taxon>Tracheophyta</taxon>
        <taxon>Spermatophyta</taxon>
        <taxon>Magnoliopsida</taxon>
        <taxon>eudicotyledons</taxon>
        <taxon>Gunneridae</taxon>
        <taxon>Pentapetalae</taxon>
        <taxon>asterids</taxon>
        <taxon>campanulids</taxon>
        <taxon>Asterales</taxon>
        <taxon>Asteraceae</taxon>
        <taxon>Cichorioideae</taxon>
        <taxon>Cichorieae</taxon>
        <taxon>Lactucinae</taxon>
        <taxon>Lactuca</taxon>
    </lineage>
</organism>
<feature type="region of interest" description="Disordered" evidence="10">
    <location>
        <begin position="111"/>
        <end position="131"/>
    </location>
</feature>
<comment type="similarity">
    <text evidence="1">Belongs to the protein kinase superfamily. AGC Ser/Thr protein kinase family.</text>
</comment>
<evidence type="ECO:0000313" key="13">
    <source>
        <dbReference type="Proteomes" id="UP001157418"/>
    </source>
</evidence>
<dbReference type="SMART" id="SM00220">
    <property type="entry name" value="S_TKc"/>
    <property type="match status" value="1"/>
</dbReference>
<comment type="catalytic activity">
    <reaction evidence="9">
        <text>L-seryl-[protein] + ATP = O-phospho-L-seryl-[protein] + ADP + H(+)</text>
        <dbReference type="Rhea" id="RHEA:17989"/>
        <dbReference type="Rhea" id="RHEA-COMP:9863"/>
        <dbReference type="Rhea" id="RHEA-COMP:11604"/>
        <dbReference type="ChEBI" id="CHEBI:15378"/>
        <dbReference type="ChEBI" id="CHEBI:29999"/>
        <dbReference type="ChEBI" id="CHEBI:30616"/>
        <dbReference type="ChEBI" id="CHEBI:83421"/>
        <dbReference type="ChEBI" id="CHEBI:456216"/>
        <dbReference type="EC" id="2.7.11.1"/>
    </reaction>
</comment>
<dbReference type="InterPro" id="IPR000719">
    <property type="entry name" value="Prot_kinase_dom"/>
</dbReference>
<comment type="caution">
    <text evidence="12">The sequence shown here is derived from an EMBL/GenBank/DDBJ whole genome shotgun (WGS) entry which is preliminary data.</text>
</comment>
<dbReference type="InterPro" id="IPR011009">
    <property type="entry name" value="Kinase-like_dom_sf"/>
</dbReference>
<evidence type="ECO:0000256" key="6">
    <source>
        <dbReference type="ARBA" id="ARBA00022777"/>
    </source>
</evidence>
<dbReference type="Proteomes" id="UP001157418">
    <property type="component" value="Unassembled WGS sequence"/>
</dbReference>
<evidence type="ECO:0000256" key="10">
    <source>
        <dbReference type="SAM" id="MobiDB-lite"/>
    </source>
</evidence>
<dbReference type="AlphaFoldDB" id="A0AAU9P771"/>
<accession>A0AAU9P771</accession>
<evidence type="ECO:0000256" key="1">
    <source>
        <dbReference type="ARBA" id="ARBA00009903"/>
    </source>
</evidence>
<evidence type="ECO:0000256" key="8">
    <source>
        <dbReference type="ARBA" id="ARBA00047899"/>
    </source>
</evidence>
<keyword evidence="6" id="KW-0418">Kinase</keyword>
<evidence type="ECO:0000256" key="3">
    <source>
        <dbReference type="ARBA" id="ARBA00022527"/>
    </source>
</evidence>
<dbReference type="PROSITE" id="PS00108">
    <property type="entry name" value="PROTEIN_KINASE_ST"/>
    <property type="match status" value="1"/>
</dbReference>
<dbReference type="PROSITE" id="PS50011">
    <property type="entry name" value="PROTEIN_KINASE_DOM"/>
    <property type="match status" value="1"/>
</dbReference>
<keyword evidence="7" id="KW-0067">ATP-binding</keyword>
<evidence type="ECO:0000256" key="9">
    <source>
        <dbReference type="ARBA" id="ARBA00048679"/>
    </source>
</evidence>
<keyword evidence="4" id="KW-0808">Transferase</keyword>
<feature type="domain" description="Protein kinase" evidence="11">
    <location>
        <begin position="1"/>
        <end position="234"/>
    </location>
</feature>
<dbReference type="PANTHER" id="PTHR45637">
    <property type="entry name" value="FLIPPASE KINASE 1-RELATED"/>
    <property type="match status" value="1"/>
</dbReference>
<dbReference type="Pfam" id="PF00069">
    <property type="entry name" value="Pkinase"/>
    <property type="match status" value="1"/>
</dbReference>
<sequence length="234" mass="26263">MSSSLLENAPHDLLYPKLAFHRSLVFTKSTRGLRPLIHLQPSPPLLVLLPLHQVDLILFSGDFCGFSFFPGIIYRDLKPENILLQTDGHVVLSDFDLSFRTQCKPQVIKHPQLKRRRSRSQPPPTFVAEPSTQSNSFVGIEEYIAPEIITGAGHSSAIDWWAVVCLNYLLLLINRRAGKKDEEGGHDALDQATKEGGDRDTLTVVAPIVKKEKSNKAYDVDMIPEKRRCPLIAM</sequence>
<keyword evidence="3" id="KW-0723">Serine/threonine-protein kinase</keyword>
<keyword evidence="13" id="KW-1185">Reference proteome</keyword>
<evidence type="ECO:0000256" key="2">
    <source>
        <dbReference type="ARBA" id="ARBA00012513"/>
    </source>
</evidence>
<dbReference type="SUPFAM" id="SSF56112">
    <property type="entry name" value="Protein kinase-like (PK-like)"/>
    <property type="match status" value="1"/>
</dbReference>
<dbReference type="Gene3D" id="1.10.510.10">
    <property type="entry name" value="Transferase(Phosphotransferase) domain 1"/>
    <property type="match status" value="1"/>
</dbReference>
<evidence type="ECO:0000313" key="12">
    <source>
        <dbReference type="EMBL" id="CAH1445884.1"/>
    </source>
</evidence>
<comment type="catalytic activity">
    <reaction evidence="8">
        <text>L-threonyl-[protein] + ATP = O-phospho-L-threonyl-[protein] + ADP + H(+)</text>
        <dbReference type="Rhea" id="RHEA:46608"/>
        <dbReference type="Rhea" id="RHEA-COMP:11060"/>
        <dbReference type="Rhea" id="RHEA-COMP:11605"/>
        <dbReference type="ChEBI" id="CHEBI:15378"/>
        <dbReference type="ChEBI" id="CHEBI:30013"/>
        <dbReference type="ChEBI" id="CHEBI:30616"/>
        <dbReference type="ChEBI" id="CHEBI:61977"/>
        <dbReference type="ChEBI" id="CHEBI:456216"/>
        <dbReference type="EC" id="2.7.11.1"/>
    </reaction>
</comment>
<dbReference type="EC" id="2.7.11.1" evidence="2"/>
<dbReference type="InterPro" id="IPR008271">
    <property type="entry name" value="Ser/Thr_kinase_AS"/>
</dbReference>
<proteinExistence type="inferred from homology"/>
<protein>
    <recommendedName>
        <fullName evidence="2">non-specific serine/threonine protein kinase</fullName>
        <ecNumber evidence="2">2.7.11.1</ecNumber>
    </recommendedName>
</protein>
<dbReference type="GO" id="GO:0005524">
    <property type="term" value="F:ATP binding"/>
    <property type="evidence" value="ECO:0007669"/>
    <property type="project" value="UniProtKB-KW"/>
</dbReference>